<dbReference type="GO" id="GO:0043800">
    <property type="term" value="F:6-phospho-3-hexuloisomerase activity"/>
    <property type="evidence" value="ECO:0007669"/>
    <property type="project" value="UniProtKB-EC"/>
</dbReference>
<comment type="caution">
    <text evidence="3">The sequence shown here is derived from an EMBL/GenBank/DDBJ whole genome shotgun (WGS) entry which is preliminary data.</text>
</comment>
<dbReference type="Pfam" id="PF01380">
    <property type="entry name" value="SIS"/>
    <property type="match status" value="1"/>
</dbReference>
<evidence type="ECO:0000256" key="1">
    <source>
        <dbReference type="ARBA" id="ARBA00009235"/>
    </source>
</evidence>
<keyword evidence="3" id="KW-0413">Isomerase</keyword>
<dbReference type="PANTHER" id="PTHR43443:SF1">
    <property type="entry name" value="3-HEXULOSE-6-PHOSPHATE ISOMERASE"/>
    <property type="match status" value="1"/>
</dbReference>
<accession>A0A7U7PXF3</accession>
<evidence type="ECO:0000313" key="4">
    <source>
        <dbReference type="Proteomes" id="UP000236509"/>
    </source>
</evidence>
<dbReference type="PANTHER" id="PTHR43443">
    <property type="entry name" value="3-HEXULOSE-6-PHOSPHATE ISOMERASE"/>
    <property type="match status" value="1"/>
</dbReference>
<feature type="domain" description="SIS" evidence="2">
    <location>
        <begin position="49"/>
        <end position="189"/>
    </location>
</feature>
<evidence type="ECO:0000259" key="2">
    <source>
        <dbReference type="PROSITE" id="PS51464"/>
    </source>
</evidence>
<gene>
    <name evidence="3" type="primary">hxlB</name>
    <name evidence="3" type="ORF">BN1326_50055</name>
</gene>
<protein>
    <submittedName>
        <fullName evidence="3">6-phospho-3-hexuloisomerase (PHI)</fullName>
        <ecNumber evidence="3">5.3.1.27</ecNumber>
    </submittedName>
</protein>
<keyword evidence="4" id="KW-1185">Reference proteome</keyword>
<proteinExistence type="inferred from homology"/>
<dbReference type="PROSITE" id="PS51464">
    <property type="entry name" value="SIS"/>
    <property type="match status" value="1"/>
</dbReference>
<dbReference type="SUPFAM" id="SSF53697">
    <property type="entry name" value="SIS domain"/>
    <property type="match status" value="1"/>
</dbReference>
<dbReference type="GO" id="GO:0097367">
    <property type="term" value="F:carbohydrate derivative binding"/>
    <property type="evidence" value="ECO:0007669"/>
    <property type="project" value="InterPro"/>
</dbReference>
<dbReference type="EMBL" id="CVOU01000017">
    <property type="protein sequence ID" value="CRI22887.1"/>
    <property type="molecule type" value="Genomic_DNA"/>
</dbReference>
<comment type="similarity">
    <text evidence="1">Belongs to the SIS family. PHI subfamily.</text>
</comment>
<dbReference type="CDD" id="cd05005">
    <property type="entry name" value="SIS_PHI"/>
    <property type="match status" value="1"/>
</dbReference>
<dbReference type="InterPro" id="IPR001347">
    <property type="entry name" value="SIS_dom"/>
</dbReference>
<name>A0A7U7PXF3_9STAP</name>
<dbReference type="EC" id="5.3.1.27" evidence="3"/>
<reference evidence="3 4" key="1">
    <citation type="submission" date="2015-04" db="EMBL/GenBank/DDBJ databases">
        <authorList>
            <person name="Cao L."/>
            <person name="Gao C.H."/>
        </authorList>
    </citation>
    <scope>NUCLEOTIDE SEQUENCE [LARGE SCALE GENOMIC DNA]</scope>
    <source>
        <strain evidence="3 4">SH3</strain>
    </source>
</reference>
<dbReference type="Proteomes" id="UP000236509">
    <property type="component" value="Unassembled WGS sequence"/>
</dbReference>
<dbReference type="AlphaFoldDB" id="A0A7U7PXF3"/>
<evidence type="ECO:0000313" key="3">
    <source>
        <dbReference type="EMBL" id="CRI22887.1"/>
    </source>
</evidence>
<dbReference type="InterPro" id="IPR046348">
    <property type="entry name" value="SIS_dom_sf"/>
</dbReference>
<sequence>MQTIQLKQQNNVARLLKVNNMAKFSNYHLILDELTTTLSHVKTDEFSVFANKILNANQIFVAGKGRSGFVSNSFAMRLNQLGKLAHVVGESTTPAIKRDDLFVIISGSGSTEHLRLLADKAKSVGANIVLITTKEDSAIGKLANTKVVLPAGTKYDEQGSAQPLGSLFEQASQLFLDSVVMGLMTEMDVSEQTMQQNHANLE</sequence>
<dbReference type="InterPro" id="IPR017552">
    <property type="entry name" value="PHI/rmpB"/>
</dbReference>
<dbReference type="GO" id="GO:1901135">
    <property type="term" value="P:carbohydrate derivative metabolic process"/>
    <property type="evidence" value="ECO:0007669"/>
    <property type="project" value="InterPro"/>
</dbReference>
<organism evidence="3 4">
    <name type="scientific">Staphylococcus argenteus</name>
    <dbReference type="NCBI Taxonomy" id="985002"/>
    <lineage>
        <taxon>Bacteria</taxon>
        <taxon>Bacillati</taxon>
        <taxon>Bacillota</taxon>
        <taxon>Bacilli</taxon>
        <taxon>Bacillales</taxon>
        <taxon>Staphylococcaceae</taxon>
        <taxon>Staphylococcus</taxon>
    </lineage>
</organism>
<dbReference type="NCBIfam" id="TIGR03127">
    <property type="entry name" value="RuMP_HxlB"/>
    <property type="match status" value="1"/>
</dbReference>
<dbReference type="Gene3D" id="3.40.50.10490">
    <property type="entry name" value="Glucose-6-phosphate isomerase like protein, domain 1"/>
    <property type="match status" value="1"/>
</dbReference>